<proteinExistence type="inferred from homology"/>
<keyword evidence="2" id="KW-0378">Hydrolase</keyword>
<dbReference type="GO" id="GO:0004386">
    <property type="term" value="F:helicase activity"/>
    <property type="evidence" value="ECO:0007669"/>
    <property type="project" value="UniProtKB-KW"/>
</dbReference>
<comment type="similarity">
    <text evidence="5">Belongs to the DEAD box helicase family.</text>
</comment>
<reference evidence="11 12" key="1">
    <citation type="journal article" date="2019" name="Int. J. Syst. Evol. Microbiol.">
        <title>The Global Catalogue of Microorganisms (GCM) 10K type strain sequencing project: providing services to taxonomists for standard genome sequencing and annotation.</title>
        <authorList>
            <consortium name="The Broad Institute Genomics Platform"/>
            <consortium name="The Broad Institute Genome Sequencing Center for Infectious Disease"/>
            <person name="Wu L."/>
            <person name="Ma J."/>
        </authorList>
    </citation>
    <scope>NUCLEOTIDE SEQUENCE [LARGE SCALE GENOMIC DNA]</scope>
    <source>
        <strain evidence="11 12">JCM 16083</strain>
    </source>
</reference>
<name>A0ABN1MRQ6_9FLAO</name>
<keyword evidence="4" id="KW-0067">ATP-binding</keyword>
<dbReference type="RefSeq" id="WP_343787711.1">
    <property type="nucleotide sequence ID" value="NZ_BAAAFH010000011.1"/>
</dbReference>
<evidence type="ECO:0000313" key="12">
    <source>
        <dbReference type="Proteomes" id="UP001501126"/>
    </source>
</evidence>
<gene>
    <name evidence="11" type="ORF">GCM10009118_22360</name>
</gene>
<dbReference type="Gene3D" id="3.40.50.300">
    <property type="entry name" value="P-loop containing nucleotide triphosphate hydrolases"/>
    <property type="match status" value="2"/>
</dbReference>
<dbReference type="InterPro" id="IPR014014">
    <property type="entry name" value="RNA_helicase_DEAD_Q_motif"/>
</dbReference>
<dbReference type="InterPro" id="IPR001650">
    <property type="entry name" value="Helicase_C-like"/>
</dbReference>
<evidence type="ECO:0000256" key="2">
    <source>
        <dbReference type="ARBA" id="ARBA00022801"/>
    </source>
</evidence>
<dbReference type="SMART" id="SM00490">
    <property type="entry name" value="HELICc"/>
    <property type="match status" value="1"/>
</dbReference>
<dbReference type="Proteomes" id="UP001501126">
    <property type="component" value="Unassembled WGS sequence"/>
</dbReference>
<dbReference type="InterPro" id="IPR011545">
    <property type="entry name" value="DEAD/DEAH_box_helicase_dom"/>
</dbReference>
<dbReference type="EMBL" id="BAAAFH010000011">
    <property type="protein sequence ID" value="GAA0875827.1"/>
    <property type="molecule type" value="Genomic_DNA"/>
</dbReference>
<evidence type="ECO:0000256" key="6">
    <source>
        <dbReference type="PROSITE-ProRule" id="PRU00552"/>
    </source>
</evidence>
<keyword evidence="3 11" id="KW-0347">Helicase</keyword>
<dbReference type="CDD" id="cd00268">
    <property type="entry name" value="DEADc"/>
    <property type="match status" value="1"/>
</dbReference>
<feature type="compositionally biased region" description="Basic residues" evidence="7">
    <location>
        <begin position="414"/>
        <end position="431"/>
    </location>
</feature>
<accession>A0ABN1MRQ6</accession>
<dbReference type="PROSITE" id="PS51192">
    <property type="entry name" value="HELICASE_ATP_BIND_1"/>
    <property type="match status" value="1"/>
</dbReference>
<dbReference type="SMART" id="SM00487">
    <property type="entry name" value="DEXDc"/>
    <property type="match status" value="1"/>
</dbReference>
<dbReference type="InterPro" id="IPR044742">
    <property type="entry name" value="DEAD/DEAH_RhlB"/>
</dbReference>
<evidence type="ECO:0000259" key="8">
    <source>
        <dbReference type="PROSITE" id="PS51192"/>
    </source>
</evidence>
<feature type="domain" description="DEAD-box RNA helicase Q" evidence="10">
    <location>
        <begin position="1"/>
        <end position="29"/>
    </location>
</feature>
<evidence type="ECO:0000313" key="11">
    <source>
        <dbReference type="EMBL" id="GAA0875827.1"/>
    </source>
</evidence>
<dbReference type="PROSITE" id="PS51194">
    <property type="entry name" value="HELICASE_CTER"/>
    <property type="match status" value="1"/>
</dbReference>
<dbReference type="PANTHER" id="PTHR47959:SF13">
    <property type="entry name" value="ATP-DEPENDENT RNA HELICASE RHLE"/>
    <property type="match status" value="1"/>
</dbReference>
<evidence type="ECO:0000256" key="3">
    <source>
        <dbReference type="ARBA" id="ARBA00022806"/>
    </source>
</evidence>
<feature type="domain" description="Helicase C-terminal" evidence="9">
    <location>
        <begin position="235"/>
        <end position="389"/>
    </location>
</feature>
<dbReference type="InterPro" id="IPR014001">
    <property type="entry name" value="Helicase_ATP-bd"/>
</dbReference>
<evidence type="ECO:0000256" key="7">
    <source>
        <dbReference type="SAM" id="MobiDB-lite"/>
    </source>
</evidence>
<evidence type="ECO:0000259" key="10">
    <source>
        <dbReference type="PROSITE" id="PS51195"/>
    </source>
</evidence>
<dbReference type="PANTHER" id="PTHR47959">
    <property type="entry name" value="ATP-DEPENDENT RNA HELICASE RHLE-RELATED"/>
    <property type="match status" value="1"/>
</dbReference>
<dbReference type="InterPro" id="IPR027417">
    <property type="entry name" value="P-loop_NTPase"/>
</dbReference>
<evidence type="ECO:0000256" key="5">
    <source>
        <dbReference type="ARBA" id="ARBA00038437"/>
    </source>
</evidence>
<protein>
    <submittedName>
        <fullName evidence="11">DEAD/DEAH box helicase</fullName>
    </submittedName>
</protein>
<evidence type="ECO:0000256" key="1">
    <source>
        <dbReference type="ARBA" id="ARBA00022741"/>
    </source>
</evidence>
<dbReference type="InterPro" id="IPR050079">
    <property type="entry name" value="DEAD_box_RNA_helicase"/>
</dbReference>
<dbReference type="PROSITE" id="PS51195">
    <property type="entry name" value="Q_MOTIF"/>
    <property type="match status" value="1"/>
</dbReference>
<keyword evidence="12" id="KW-1185">Reference proteome</keyword>
<comment type="caution">
    <text evidence="11">The sequence shown here is derived from an EMBL/GenBank/DDBJ whole genome shotgun (WGS) entry which is preliminary data.</text>
</comment>
<evidence type="ECO:0000259" key="9">
    <source>
        <dbReference type="PROSITE" id="PS51194"/>
    </source>
</evidence>
<dbReference type="Pfam" id="PF00271">
    <property type="entry name" value="Helicase_C"/>
    <property type="match status" value="1"/>
</dbReference>
<sequence>MTFHDLNLNKPLLRALDDMELSTPTPIQKDAFSVIMSGRDVLGIAQTGTGKTLAYLLPSLRLWKFTKDIHPQVIIIVPTRELVAQVVDEAQKLGAYQNVRILGVYGGANIRTQEASIREGVDILVATPGRLNDLILNGALATKAVKRLIIDEVDEMLSLGFLPQLKNILDLLPERRQNLLFSATVSPEIEDLIADFFTNPEKIEATPSGVPVAKIEQVAFAVPNFNTKYNLLLHLLEDKKLYTKTIVFVSSRKFADKVAEKLENDLQETIGTIHSNKAQNTRFGVTNSFESGEIRVLVATDLFARGLDISDVSHVINFDMPDEAEFYLHRIGRTGRAEQRGKSVSFYTETEIPKKEAAESYMNQRIPVLEIPEDVAISDELIEEEKEIIRVPNVQVKLATNPFRRGSDDDGLGGRKRATRKAPVKKKKKRK</sequence>
<dbReference type="Pfam" id="PF00270">
    <property type="entry name" value="DEAD"/>
    <property type="match status" value="1"/>
</dbReference>
<dbReference type="CDD" id="cd18787">
    <property type="entry name" value="SF2_C_DEAD"/>
    <property type="match status" value="1"/>
</dbReference>
<organism evidence="11 12">
    <name type="scientific">Wandonia haliotis</name>
    <dbReference type="NCBI Taxonomy" id="574963"/>
    <lineage>
        <taxon>Bacteria</taxon>
        <taxon>Pseudomonadati</taxon>
        <taxon>Bacteroidota</taxon>
        <taxon>Flavobacteriia</taxon>
        <taxon>Flavobacteriales</taxon>
        <taxon>Crocinitomicaceae</taxon>
        <taxon>Wandonia</taxon>
    </lineage>
</organism>
<feature type="region of interest" description="Disordered" evidence="7">
    <location>
        <begin position="400"/>
        <end position="431"/>
    </location>
</feature>
<dbReference type="SUPFAM" id="SSF52540">
    <property type="entry name" value="P-loop containing nucleoside triphosphate hydrolases"/>
    <property type="match status" value="2"/>
</dbReference>
<keyword evidence="1" id="KW-0547">Nucleotide-binding</keyword>
<feature type="domain" description="Helicase ATP-binding" evidence="8">
    <location>
        <begin position="32"/>
        <end position="203"/>
    </location>
</feature>
<feature type="short sequence motif" description="Q motif" evidence="6">
    <location>
        <begin position="1"/>
        <end position="29"/>
    </location>
</feature>
<evidence type="ECO:0000256" key="4">
    <source>
        <dbReference type="ARBA" id="ARBA00022840"/>
    </source>
</evidence>